<protein>
    <submittedName>
        <fullName evidence="2">Uncharacterized protein</fullName>
    </submittedName>
</protein>
<sequence>MTSPSWALLKINLLPSLDNLGRIKHAPEPTPTNGALSPRGLREPPNRGSIPQLPNYTANGPRQQPLFGDAGNNMEHGAEPQRHGRRVLCVAAMAARSWAWGCRHPSACPSKS</sequence>
<proteinExistence type="predicted"/>
<evidence type="ECO:0000256" key="1">
    <source>
        <dbReference type="SAM" id="MobiDB-lite"/>
    </source>
</evidence>
<reference evidence="2 3" key="1">
    <citation type="journal article" date="2015" name="Genome Biol. Evol.">
        <title>Comparative Genomics of a Bacterivorous Green Alga Reveals Evolutionary Causalities and Consequences of Phago-Mixotrophic Mode of Nutrition.</title>
        <authorList>
            <person name="Burns J.A."/>
            <person name="Paasch A."/>
            <person name="Narechania A."/>
            <person name="Kim E."/>
        </authorList>
    </citation>
    <scope>NUCLEOTIDE SEQUENCE [LARGE SCALE GENOMIC DNA]</scope>
    <source>
        <strain evidence="2 3">PLY_AMNH</strain>
    </source>
</reference>
<accession>A0AAE0LHV3</accession>
<feature type="region of interest" description="Disordered" evidence="1">
    <location>
        <begin position="22"/>
        <end position="82"/>
    </location>
</feature>
<keyword evidence="3" id="KW-1185">Reference proteome</keyword>
<dbReference type="Proteomes" id="UP001190700">
    <property type="component" value="Unassembled WGS sequence"/>
</dbReference>
<comment type="caution">
    <text evidence="2">The sequence shown here is derived from an EMBL/GenBank/DDBJ whole genome shotgun (WGS) entry which is preliminary data.</text>
</comment>
<evidence type="ECO:0000313" key="2">
    <source>
        <dbReference type="EMBL" id="KAK3285380.1"/>
    </source>
</evidence>
<dbReference type="AlphaFoldDB" id="A0AAE0LHV3"/>
<feature type="compositionally biased region" description="Polar residues" evidence="1">
    <location>
        <begin position="52"/>
        <end position="62"/>
    </location>
</feature>
<dbReference type="EMBL" id="LGRX02001850">
    <property type="protein sequence ID" value="KAK3285380.1"/>
    <property type="molecule type" value="Genomic_DNA"/>
</dbReference>
<evidence type="ECO:0000313" key="3">
    <source>
        <dbReference type="Proteomes" id="UP001190700"/>
    </source>
</evidence>
<organism evidence="2 3">
    <name type="scientific">Cymbomonas tetramitiformis</name>
    <dbReference type="NCBI Taxonomy" id="36881"/>
    <lineage>
        <taxon>Eukaryota</taxon>
        <taxon>Viridiplantae</taxon>
        <taxon>Chlorophyta</taxon>
        <taxon>Pyramimonadophyceae</taxon>
        <taxon>Pyramimonadales</taxon>
        <taxon>Pyramimonadaceae</taxon>
        <taxon>Cymbomonas</taxon>
    </lineage>
</organism>
<gene>
    <name evidence="2" type="ORF">CYMTET_7014</name>
</gene>
<name>A0AAE0LHV3_9CHLO</name>